<comment type="caution">
    <text evidence="8">The sequence shown here is derived from an EMBL/GenBank/DDBJ whole genome shotgun (WGS) entry which is preliminary data.</text>
</comment>
<dbReference type="PANTHER" id="PTHR37937:SF1">
    <property type="entry name" value="CONJUGATIVE TRANSFER: DNA TRANSPORT"/>
    <property type="match status" value="1"/>
</dbReference>
<evidence type="ECO:0000256" key="5">
    <source>
        <dbReference type="ARBA" id="ARBA00023136"/>
    </source>
</evidence>
<reference evidence="8 9" key="1">
    <citation type="submission" date="2018-12" db="EMBL/GenBank/DDBJ databases">
        <authorList>
            <person name="Toschakov S.V."/>
        </authorList>
    </citation>
    <scope>NUCLEOTIDE SEQUENCE [LARGE SCALE GENOMIC DNA]</scope>
    <source>
        <strain evidence="8 9">GM2012</strain>
    </source>
</reference>
<feature type="region of interest" description="Disordered" evidence="6">
    <location>
        <begin position="1"/>
        <end position="40"/>
    </location>
</feature>
<comment type="subcellular location">
    <subcellularLocation>
        <location evidence="1">Cell membrane</location>
        <topology evidence="1">Multi-pass membrane protein</topology>
    </subcellularLocation>
</comment>
<evidence type="ECO:0000256" key="6">
    <source>
        <dbReference type="SAM" id="MobiDB-lite"/>
    </source>
</evidence>
<name>A0A432MKQ2_9BACT</name>
<feature type="compositionally biased region" description="Polar residues" evidence="6">
    <location>
        <begin position="879"/>
        <end position="888"/>
    </location>
</feature>
<protein>
    <recommendedName>
        <fullName evidence="7">Type IV secretion system coupling protein TraD DNA-binding domain-containing protein</fullName>
    </recommendedName>
</protein>
<accession>A0A432MKQ2</accession>
<feature type="domain" description="Type IV secretion system coupling protein TraD DNA-binding" evidence="7">
    <location>
        <begin position="115"/>
        <end position="501"/>
    </location>
</feature>
<dbReference type="Gene3D" id="3.40.50.300">
    <property type="entry name" value="P-loop containing nucleotide triphosphate hydrolases"/>
    <property type="match status" value="2"/>
</dbReference>
<organism evidence="8 9">
    <name type="scientific">Tautonia sociabilis</name>
    <dbReference type="NCBI Taxonomy" id="2080755"/>
    <lineage>
        <taxon>Bacteria</taxon>
        <taxon>Pseudomonadati</taxon>
        <taxon>Planctomycetota</taxon>
        <taxon>Planctomycetia</taxon>
        <taxon>Isosphaerales</taxon>
        <taxon>Isosphaeraceae</taxon>
        <taxon>Tautonia</taxon>
    </lineage>
</organism>
<feature type="region of interest" description="Disordered" evidence="6">
    <location>
        <begin position="795"/>
        <end position="910"/>
    </location>
</feature>
<feature type="compositionally biased region" description="Basic and acidic residues" evidence="6">
    <location>
        <begin position="664"/>
        <end position="682"/>
    </location>
</feature>
<keyword evidence="3" id="KW-0812">Transmembrane</keyword>
<evidence type="ECO:0000256" key="4">
    <source>
        <dbReference type="ARBA" id="ARBA00022989"/>
    </source>
</evidence>
<evidence type="ECO:0000259" key="7">
    <source>
        <dbReference type="Pfam" id="PF10412"/>
    </source>
</evidence>
<feature type="region of interest" description="Disordered" evidence="6">
    <location>
        <begin position="664"/>
        <end position="761"/>
    </location>
</feature>
<keyword evidence="5" id="KW-0472">Membrane</keyword>
<dbReference type="GO" id="GO:0005886">
    <property type="term" value="C:plasma membrane"/>
    <property type="evidence" value="ECO:0007669"/>
    <property type="project" value="UniProtKB-SubCell"/>
</dbReference>
<evidence type="ECO:0000256" key="3">
    <source>
        <dbReference type="ARBA" id="ARBA00022692"/>
    </source>
</evidence>
<sequence>MPRSGSGNGSIHISDGDCREFADNGQVPGDQEVPMFSNEDLESPTFFRLDRLPARTRPHGSRIHGDARFATEADLRAFLDPPDEEHPAYLDDVSLLTDAPEGGGYAPIWKTRLYLPAEIRRRNMLAVGRIGSGKTSEMFLPLINSDIKDTEASVVTIDVKGDQHQKLTPFVEKHRPGTSIVVINLTEPDRTTHAWNPFAHQDDEGTVLDDAESFCQATQTLRGSRDSPFWDSNAARWITAVILCLKKTRGAVCPADVHRALELPRDQLLALLMAHPDVAFASGVHSFLASGSHNAETVQAQAQMHLRALRDPGLASVTSINEFRSTCLFERPTILIFELHQGSVEKLRAFVNLFFAQLFREAARCAMAQPGCRLPRPLNLYLDDFTAAVGRIPDLGQHLNLARSRDVRVIAAVQSLSQIEHTYGTEARDILAAFGTKLFKSVEQHDAEWASLQSGTCTVEAVDEVQEVGEFGDGPRTVTRTVRPVARPLLLREEIQSSPEHFLYGRAWTAFFPDIPPVQLWLRAAHNLPEMAGPMAEAARRPRPARLRETPLRYTPVVITTGLPATRMTDTTSMTTEQGSARLRDVKETIGWANTSGNARKWWEALESQNRHRPGLVLRLAEELAGRKSTITEFFLAYVDSRTNNLQANLHYLDFMRLKREEEEQKRKAREQSSPKPREVQEPRGGANVTGSGNNDLETPPISTKRAPPGVGAAPRSGLQTSHVESAEAVITDRGTGPSSASGRPDPGPEENAWRSPSGPCRGKFPRGPLFGLAAAMLLIAPAFTLEIPWGRQREGGEETSATDVRPKRQVPVASRGVARHPSPGSGSDPTRWAAPAAWRDLGRLARSGSGRANPATPAPPASAGDRPQRAAPAAWRTLDTQGTSSAASAGPRAGTAPADGGRGFRYHQHQALEQAAREVRGWLGSWSD</sequence>
<keyword evidence="2" id="KW-1003">Cell membrane</keyword>
<dbReference type="Proteomes" id="UP000280296">
    <property type="component" value="Unassembled WGS sequence"/>
</dbReference>
<dbReference type="EMBL" id="RYZH01000015">
    <property type="protein sequence ID" value="RUL88004.1"/>
    <property type="molecule type" value="Genomic_DNA"/>
</dbReference>
<proteinExistence type="predicted"/>
<evidence type="ECO:0000256" key="1">
    <source>
        <dbReference type="ARBA" id="ARBA00004651"/>
    </source>
</evidence>
<dbReference type="SUPFAM" id="SSF52540">
    <property type="entry name" value="P-loop containing nucleoside triphosphate hydrolases"/>
    <property type="match status" value="1"/>
</dbReference>
<dbReference type="InterPro" id="IPR051539">
    <property type="entry name" value="T4SS-coupling_protein"/>
</dbReference>
<keyword evidence="9" id="KW-1185">Reference proteome</keyword>
<dbReference type="PANTHER" id="PTHR37937">
    <property type="entry name" value="CONJUGATIVE TRANSFER: DNA TRANSPORT"/>
    <property type="match status" value="1"/>
</dbReference>
<dbReference type="AlphaFoldDB" id="A0A432MKQ2"/>
<dbReference type="Pfam" id="PF10412">
    <property type="entry name" value="TrwB_AAD_bind"/>
    <property type="match status" value="1"/>
</dbReference>
<dbReference type="InterPro" id="IPR027417">
    <property type="entry name" value="P-loop_NTPase"/>
</dbReference>
<evidence type="ECO:0000256" key="2">
    <source>
        <dbReference type="ARBA" id="ARBA00022475"/>
    </source>
</evidence>
<evidence type="ECO:0000313" key="8">
    <source>
        <dbReference type="EMBL" id="RUL88004.1"/>
    </source>
</evidence>
<gene>
    <name evidence="8" type="ORF">TsocGM_09795</name>
</gene>
<reference evidence="8 9" key="2">
    <citation type="submission" date="2019-01" db="EMBL/GenBank/DDBJ databases">
        <title>Tautonia sociabilis, a novel thermotolerant planctomycete of Isosphaeraceae family, isolated from a 4000 m deep subterranean habitat.</title>
        <authorList>
            <person name="Kovaleva O.L."/>
            <person name="Elcheninov A.G."/>
            <person name="Van Heerden E."/>
            <person name="Toshchakov S.V."/>
            <person name="Novikov A."/>
            <person name="Bonch-Osmolovskaya E.A."/>
            <person name="Kublanov I.V."/>
        </authorList>
    </citation>
    <scope>NUCLEOTIDE SEQUENCE [LARGE SCALE GENOMIC DNA]</scope>
    <source>
        <strain evidence="8 9">GM2012</strain>
    </source>
</reference>
<evidence type="ECO:0000313" key="9">
    <source>
        <dbReference type="Proteomes" id="UP000280296"/>
    </source>
</evidence>
<keyword evidence="4" id="KW-1133">Transmembrane helix</keyword>
<dbReference type="CDD" id="cd01127">
    <property type="entry name" value="TrwB_TraG_TraD_VirD4"/>
    <property type="match status" value="1"/>
</dbReference>
<dbReference type="InterPro" id="IPR019476">
    <property type="entry name" value="T4SS_TraD_DNA-bd"/>
</dbReference>